<reference evidence="3 4" key="1">
    <citation type="journal article" date="2009" name="Science">
        <title>Genome sequence, comparative analysis, and population genetics of the domestic horse.</title>
        <authorList>
            <consortium name="Broad Institute Genome Sequencing Platform"/>
            <consortium name="Broad Institute Whole Genome Assembly Team"/>
            <person name="Wade C.M."/>
            <person name="Giulotto E."/>
            <person name="Sigurdsson S."/>
            <person name="Zoli M."/>
            <person name="Gnerre S."/>
            <person name="Imsland F."/>
            <person name="Lear T.L."/>
            <person name="Adelson D.L."/>
            <person name="Bailey E."/>
            <person name="Bellone R.R."/>
            <person name="Bloecker H."/>
            <person name="Distl O."/>
            <person name="Edgar R.C."/>
            <person name="Garber M."/>
            <person name="Leeb T."/>
            <person name="Mauceli E."/>
            <person name="MacLeod J.N."/>
            <person name="Penedo M.C.T."/>
            <person name="Raison J.M."/>
            <person name="Sharpe T."/>
            <person name="Vogel J."/>
            <person name="Andersson L."/>
            <person name="Antczak D.F."/>
            <person name="Biagi T."/>
            <person name="Binns M.M."/>
            <person name="Chowdhary B.P."/>
            <person name="Coleman S.J."/>
            <person name="Della Valle G."/>
            <person name="Fryc S."/>
            <person name="Guerin G."/>
            <person name="Hasegawa T."/>
            <person name="Hill E.W."/>
            <person name="Jurka J."/>
            <person name="Kiialainen A."/>
            <person name="Lindgren G."/>
            <person name="Liu J."/>
            <person name="Magnani E."/>
            <person name="Mickelson J.R."/>
            <person name="Murray J."/>
            <person name="Nergadze S.G."/>
            <person name="Onofrio R."/>
            <person name="Pedroni S."/>
            <person name="Piras M.F."/>
            <person name="Raudsepp T."/>
            <person name="Rocchi M."/>
            <person name="Roeed K.H."/>
            <person name="Ryder O.A."/>
            <person name="Searle S."/>
            <person name="Skow L."/>
            <person name="Swinburne J.E."/>
            <person name="Syvaenen A.C."/>
            <person name="Tozaki T."/>
            <person name="Valberg S.J."/>
            <person name="Vaudin M."/>
            <person name="White J.R."/>
            <person name="Zody M.C."/>
            <person name="Lander E.S."/>
            <person name="Lindblad-Toh K."/>
        </authorList>
    </citation>
    <scope>NUCLEOTIDE SEQUENCE [LARGE SCALE GENOMIC DNA]</scope>
    <source>
        <strain evidence="3 4">Thoroughbred</strain>
    </source>
</reference>
<evidence type="ECO:0000256" key="1">
    <source>
        <dbReference type="SAM" id="MobiDB-lite"/>
    </source>
</evidence>
<dbReference type="Proteomes" id="UP000002281">
    <property type="component" value="Chromosome 24"/>
</dbReference>
<dbReference type="AlphaFoldDB" id="A0A9L0T229"/>
<sequence>MAATVTVEPAGRCLWDEPVRIAVRGLAPGQPVTLRASLRDEKGALFRAHARYRADATGQLDLERAARAGRQLRGARAHGAPLGPGARQAVMAHSEAGRADAVRRAAGGARRPRARGRAAAGPGGARARLPGARGPRGRVPRGPGAWHALPAAR</sequence>
<name>A0A9L0T229_HORSE</name>
<organism evidence="3 4">
    <name type="scientific">Equus caballus</name>
    <name type="common">Horse</name>
    <dbReference type="NCBI Taxonomy" id="9796"/>
    <lineage>
        <taxon>Eukaryota</taxon>
        <taxon>Metazoa</taxon>
        <taxon>Chordata</taxon>
        <taxon>Craniata</taxon>
        <taxon>Vertebrata</taxon>
        <taxon>Euteleostomi</taxon>
        <taxon>Mammalia</taxon>
        <taxon>Eutheria</taxon>
        <taxon>Laurasiatheria</taxon>
        <taxon>Perissodactyla</taxon>
        <taxon>Equidae</taxon>
        <taxon>Equus</taxon>
    </lineage>
</organism>
<reference evidence="3" key="3">
    <citation type="submission" date="2025-09" db="UniProtKB">
        <authorList>
            <consortium name="Ensembl"/>
        </authorList>
    </citation>
    <scope>IDENTIFICATION</scope>
    <source>
        <strain evidence="3">Thoroughbred</strain>
    </source>
</reference>
<dbReference type="PANTHER" id="PTHR10824">
    <property type="entry name" value="ACYL-COENZYME A THIOESTERASE-RELATED"/>
    <property type="match status" value="1"/>
</dbReference>
<keyword evidence="4" id="KW-1185">Reference proteome</keyword>
<feature type="domain" description="Acyl-CoA thioester hydrolase/bile acid-CoA amino acid N-acetyltransferase" evidence="2">
    <location>
        <begin position="16"/>
        <end position="67"/>
    </location>
</feature>
<dbReference type="GeneTree" id="ENSGT01010000222336"/>
<dbReference type="InterPro" id="IPR042490">
    <property type="entry name" value="Thio_Ohase/BAAT_N"/>
</dbReference>
<reference evidence="3" key="2">
    <citation type="submission" date="2025-08" db="UniProtKB">
        <authorList>
            <consortium name="Ensembl"/>
        </authorList>
    </citation>
    <scope>IDENTIFICATION</scope>
    <source>
        <strain evidence="3">Thoroughbred</strain>
    </source>
</reference>
<feature type="compositionally biased region" description="Low complexity" evidence="1">
    <location>
        <begin position="117"/>
        <end position="133"/>
    </location>
</feature>
<feature type="region of interest" description="Disordered" evidence="1">
    <location>
        <begin position="72"/>
        <end position="153"/>
    </location>
</feature>
<dbReference type="Ensembl" id="ENSECAT00000114823.1">
    <property type="protein sequence ID" value="ENSECAP00000080570.1"/>
    <property type="gene ID" value="ENSECAG00000049659.1"/>
</dbReference>
<dbReference type="Gene3D" id="2.60.40.2240">
    <property type="entry name" value="Acyl-CoA thioester hydrolase/BAAT N-terminal domain"/>
    <property type="match status" value="1"/>
</dbReference>
<proteinExistence type="predicted"/>
<protein>
    <recommendedName>
        <fullName evidence="2">Acyl-CoA thioester hydrolase/bile acid-CoA amino acid N-acetyltransferase domain-containing protein</fullName>
    </recommendedName>
</protein>
<dbReference type="InterPro" id="IPR006862">
    <property type="entry name" value="Thio_Ohase/aa_AcTrfase"/>
</dbReference>
<dbReference type="Pfam" id="PF04775">
    <property type="entry name" value="Bile_Hydr_Trans"/>
    <property type="match status" value="1"/>
</dbReference>
<evidence type="ECO:0000259" key="2">
    <source>
        <dbReference type="Pfam" id="PF04775"/>
    </source>
</evidence>
<evidence type="ECO:0000313" key="4">
    <source>
        <dbReference type="Proteomes" id="UP000002281"/>
    </source>
</evidence>
<evidence type="ECO:0000313" key="3">
    <source>
        <dbReference type="Ensembl" id="ENSECAP00000080570.1"/>
    </source>
</evidence>
<dbReference type="PANTHER" id="PTHR10824:SF17">
    <property type="entry name" value="ACYL-COENZYME A THIOESTERASE 6"/>
    <property type="match status" value="1"/>
</dbReference>
<accession>A0A9L0T229</accession>